<evidence type="ECO:0000313" key="1">
    <source>
        <dbReference type="EMBL" id="MFC3031549.1"/>
    </source>
</evidence>
<reference evidence="2" key="1">
    <citation type="journal article" date="2019" name="Int. J. Syst. Evol. Microbiol.">
        <title>The Global Catalogue of Microorganisms (GCM) 10K type strain sequencing project: providing services to taxonomists for standard genome sequencing and annotation.</title>
        <authorList>
            <consortium name="The Broad Institute Genomics Platform"/>
            <consortium name="The Broad Institute Genome Sequencing Center for Infectious Disease"/>
            <person name="Wu L."/>
            <person name="Ma J."/>
        </authorList>
    </citation>
    <scope>NUCLEOTIDE SEQUENCE [LARGE SCALE GENOMIC DNA]</scope>
    <source>
        <strain evidence="2">KCTC 42730</strain>
    </source>
</reference>
<dbReference type="Gene3D" id="2.60.40.2970">
    <property type="match status" value="1"/>
</dbReference>
<gene>
    <name evidence="1" type="ORF">ACFOEE_03300</name>
</gene>
<dbReference type="RefSeq" id="WP_377120884.1">
    <property type="nucleotide sequence ID" value="NZ_JBHRSD010000006.1"/>
</dbReference>
<name>A0ABV7CG12_9GAMM</name>
<dbReference type="EMBL" id="JBHRSD010000006">
    <property type="protein sequence ID" value="MFC3031549.1"/>
    <property type="molecule type" value="Genomic_DNA"/>
</dbReference>
<proteinExistence type="predicted"/>
<comment type="caution">
    <text evidence="1">The sequence shown here is derived from an EMBL/GenBank/DDBJ whole genome shotgun (WGS) entry which is preliminary data.</text>
</comment>
<organism evidence="1 2">
    <name type="scientific">Pseudoalteromonas fenneropenaei</name>
    <dbReference type="NCBI Taxonomy" id="1737459"/>
    <lineage>
        <taxon>Bacteria</taxon>
        <taxon>Pseudomonadati</taxon>
        <taxon>Pseudomonadota</taxon>
        <taxon>Gammaproteobacteria</taxon>
        <taxon>Alteromonadales</taxon>
        <taxon>Pseudoalteromonadaceae</taxon>
        <taxon>Pseudoalteromonas</taxon>
    </lineage>
</organism>
<keyword evidence="2" id="KW-1185">Reference proteome</keyword>
<accession>A0ABV7CG12</accession>
<evidence type="ECO:0000313" key="2">
    <source>
        <dbReference type="Proteomes" id="UP001595453"/>
    </source>
</evidence>
<evidence type="ECO:0008006" key="3">
    <source>
        <dbReference type="Google" id="ProtNLM"/>
    </source>
</evidence>
<dbReference type="Proteomes" id="UP001595453">
    <property type="component" value="Unassembled WGS sequence"/>
</dbReference>
<sequence>MIKTIFGLLSTALIVSPLSAEPLKCYLHVNAISLGSEPHEVIFTVANVSHDEVTILPWYTPLEGFWSDLFIITNVDGRAIDYLGPQAKRVTPTAEDFITLAPDQILNETLNLKVAYTLAPGHYNLRFRAQNNAWGCMHSLSQQSWAFQVDGKNASNVQAN</sequence>
<protein>
    <recommendedName>
        <fullName evidence="3">Protease</fullName>
    </recommendedName>
</protein>